<organism evidence="1">
    <name type="scientific">Arundo donax</name>
    <name type="common">Giant reed</name>
    <name type="synonym">Donax arundinaceus</name>
    <dbReference type="NCBI Taxonomy" id="35708"/>
    <lineage>
        <taxon>Eukaryota</taxon>
        <taxon>Viridiplantae</taxon>
        <taxon>Streptophyta</taxon>
        <taxon>Embryophyta</taxon>
        <taxon>Tracheophyta</taxon>
        <taxon>Spermatophyta</taxon>
        <taxon>Magnoliopsida</taxon>
        <taxon>Liliopsida</taxon>
        <taxon>Poales</taxon>
        <taxon>Poaceae</taxon>
        <taxon>PACMAD clade</taxon>
        <taxon>Arundinoideae</taxon>
        <taxon>Arundineae</taxon>
        <taxon>Arundo</taxon>
    </lineage>
</organism>
<dbReference type="EMBL" id="GBRH01208808">
    <property type="protein sequence ID" value="JAD89087.1"/>
    <property type="molecule type" value="Transcribed_RNA"/>
</dbReference>
<proteinExistence type="predicted"/>
<protein>
    <submittedName>
        <fullName evidence="1">Uncharacterized protein</fullName>
    </submittedName>
</protein>
<evidence type="ECO:0000313" key="1">
    <source>
        <dbReference type="EMBL" id="JAD89087.1"/>
    </source>
</evidence>
<accession>A0A0A9DZD2</accession>
<dbReference type="AlphaFoldDB" id="A0A0A9DZD2"/>
<sequence>MMLYYTILCWVGLPNQGNTYNNPIPIQPDRYHYQSRIILEGSKAPKPSSFAGASSHATNLRTELLTFLHLSFSSSRLLANTCSSQVRTGLFSESDAHAAASICSIAPTLISKLHSEPRMPHMVLLNSCSMSSQSLPKSNGLKLIDSSTERKRFSTDPSGLPDELSWLPLSSSVSWGSASSTGRFKSKGTLDVLCSRFEVLGDSCSFSWPSALLSFRLLIELEDKDTAREFLEETTTLPPVPPLVFVAPGSTKIFS</sequence>
<reference evidence="1" key="1">
    <citation type="submission" date="2014-09" db="EMBL/GenBank/DDBJ databases">
        <authorList>
            <person name="Magalhaes I.L.F."/>
            <person name="Oliveira U."/>
            <person name="Santos F.R."/>
            <person name="Vidigal T.H.D.A."/>
            <person name="Brescovit A.D."/>
            <person name="Santos A.J."/>
        </authorList>
    </citation>
    <scope>NUCLEOTIDE SEQUENCE</scope>
    <source>
        <tissue evidence="1">Shoot tissue taken approximately 20 cm above the soil surface</tissue>
    </source>
</reference>
<name>A0A0A9DZD2_ARUDO</name>
<reference evidence="1" key="2">
    <citation type="journal article" date="2015" name="Data Brief">
        <title>Shoot transcriptome of the giant reed, Arundo donax.</title>
        <authorList>
            <person name="Barrero R.A."/>
            <person name="Guerrero F.D."/>
            <person name="Moolhuijzen P."/>
            <person name="Goolsby J.A."/>
            <person name="Tidwell J."/>
            <person name="Bellgard S.E."/>
            <person name="Bellgard M.I."/>
        </authorList>
    </citation>
    <scope>NUCLEOTIDE SEQUENCE</scope>
    <source>
        <tissue evidence="1">Shoot tissue taken approximately 20 cm above the soil surface</tissue>
    </source>
</reference>